<gene>
    <name evidence="3" type="ORF">KC19_1G205000</name>
</gene>
<feature type="region of interest" description="Disordered" evidence="1">
    <location>
        <begin position="116"/>
        <end position="141"/>
    </location>
</feature>
<comment type="caution">
    <text evidence="3">The sequence shown here is derived from an EMBL/GenBank/DDBJ whole genome shotgun (WGS) entry which is preliminary data.</text>
</comment>
<evidence type="ECO:0000313" key="3">
    <source>
        <dbReference type="EMBL" id="KAG0591826.1"/>
    </source>
</evidence>
<feature type="domain" description="DUF7748" evidence="2">
    <location>
        <begin position="5"/>
        <end position="94"/>
    </location>
</feature>
<protein>
    <recommendedName>
        <fullName evidence="2">DUF7748 domain-containing protein</fullName>
    </recommendedName>
</protein>
<feature type="compositionally biased region" description="Basic and acidic residues" evidence="1">
    <location>
        <begin position="117"/>
        <end position="130"/>
    </location>
</feature>
<evidence type="ECO:0000259" key="2">
    <source>
        <dbReference type="Pfam" id="PF24928"/>
    </source>
</evidence>
<dbReference type="Pfam" id="PF24928">
    <property type="entry name" value="DUF7748"/>
    <property type="match status" value="1"/>
</dbReference>
<keyword evidence="4" id="KW-1185">Reference proteome</keyword>
<dbReference type="Proteomes" id="UP000822688">
    <property type="component" value="Chromosome 1"/>
</dbReference>
<dbReference type="InterPro" id="IPR056650">
    <property type="entry name" value="DUF7748"/>
</dbReference>
<reference evidence="3" key="1">
    <citation type="submission" date="2020-06" db="EMBL/GenBank/DDBJ databases">
        <title>WGS assembly of Ceratodon purpureus strain R40.</title>
        <authorList>
            <person name="Carey S.B."/>
            <person name="Jenkins J."/>
            <person name="Shu S."/>
            <person name="Lovell J.T."/>
            <person name="Sreedasyam A."/>
            <person name="Maumus F."/>
            <person name="Tiley G.P."/>
            <person name="Fernandez-Pozo N."/>
            <person name="Barry K."/>
            <person name="Chen C."/>
            <person name="Wang M."/>
            <person name="Lipzen A."/>
            <person name="Daum C."/>
            <person name="Saski C.A."/>
            <person name="Payton A.C."/>
            <person name="Mcbreen J.C."/>
            <person name="Conrad R.E."/>
            <person name="Kollar L.M."/>
            <person name="Olsson S."/>
            <person name="Huttunen S."/>
            <person name="Landis J.B."/>
            <person name="Wickett N.J."/>
            <person name="Johnson M.G."/>
            <person name="Rensing S.A."/>
            <person name="Grimwood J."/>
            <person name="Schmutz J."/>
            <person name="Mcdaniel S.F."/>
        </authorList>
    </citation>
    <scope>NUCLEOTIDE SEQUENCE</scope>
    <source>
        <strain evidence="3">R40</strain>
    </source>
</reference>
<sequence length="141" mass="15838">MVRFSTVVKNGTKRRLWIKEREGLMYGNKIVVEVNGHVTMTINTRSTYRDVVVDAIEDAHQLVELMRDTLIRNSVIVISTESDNTTLTTTGTLRKPSLLETVLAFFGFRTFRMPNDSGKESNEESNHAGKDVNVGSSSKDD</sequence>
<name>A0A8T0J9A1_CERPU</name>
<organism evidence="3 4">
    <name type="scientific">Ceratodon purpureus</name>
    <name type="common">Fire moss</name>
    <name type="synonym">Dicranum purpureum</name>
    <dbReference type="NCBI Taxonomy" id="3225"/>
    <lineage>
        <taxon>Eukaryota</taxon>
        <taxon>Viridiplantae</taxon>
        <taxon>Streptophyta</taxon>
        <taxon>Embryophyta</taxon>
        <taxon>Bryophyta</taxon>
        <taxon>Bryophytina</taxon>
        <taxon>Bryopsida</taxon>
        <taxon>Dicranidae</taxon>
        <taxon>Pseudoditrichales</taxon>
        <taxon>Ditrichaceae</taxon>
        <taxon>Ceratodon</taxon>
    </lineage>
</organism>
<proteinExistence type="predicted"/>
<accession>A0A8T0J9A1</accession>
<dbReference type="AlphaFoldDB" id="A0A8T0J9A1"/>
<evidence type="ECO:0000313" key="4">
    <source>
        <dbReference type="Proteomes" id="UP000822688"/>
    </source>
</evidence>
<evidence type="ECO:0000256" key="1">
    <source>
        <dbReference type="SAM" id="MobiDB-lite"/>
    </source>
</evidence>
<dbReference type="EMBL" id="CM026421">
    <property type="protein sequence ID" value="KAG0591826.1"/>
    <property type="molecule type" value="Genomic_DNA"/>
</dbReference>